<accession>A0A5A7UXK3</accession>
<dbReference type="OrthoDB" id="1748457at2759"/>
<proteinExistence type="predicted"/>
<feature type="compositionally biased region" description="Basic and acidic residues" evidence="1">
    <location>
        <begin position="56"/>
        <end position="66"/>
    </location>
</feature>
<dbReference type="EMBL" id="SSTE01005668">
    <property type="protein sequence ID" value="KAA0060592.1"/>
    <property type="molecule type" value="Genomic_DNA"/>
</dbReference>
<dbReference type="EMBL" id="SSTD01015735">
    <property type="protein sequence ID" value="TYK02279.1"/>
    <property type="molecule type" value="Genomic_DNA"/>
</dbReference>
<dbReference type="AlphaFoldDB" id="A0A5A7UXK3"/>
<evidence type="ECO:0000313" key="4">
    <source>
        <dbReference type="Proteomes" id="UP000321393"/>
    </source>
</evidence>
<dbReference type="Proteomes" id="UP000321393">
    <property type="component" value="Unassembled WGS sequence"/>
</dbReference>
<sequence length="66" mass="7170">MGYFVETFANIGSNELVGCKGFDMPDGNDIEFPSMYNQGIDMSQNNTCASRSGNAFDDRTGSSRSN</sequence>
<feature type="region of interest" description="Disordered" evidence="1">
    <location>
        <begin position="46"/>
        <end position="66"/>
    </location>
</feature>
<comment type="caution">
    <text evidence="2">The sequence shown here is derived from an EMBL/GenBank/DDBJ whole genome shotgun (WGS) entry which is preliminary data.</text>
</comment>
<protein>
    <submittedName>
        <fullName evidence="2">RING-H2 finger protein ATL66</fullName>
    </submittedName>
</protein>
<gene>
    <name evidence="3" type="ORF">E5676_scaffold18G00870</name>
    <name evidence="2" type="ORF">E6C27_scaffold22G004650</name>
</gene>
<evidence type="ECO:0000256" key="1">
    <source>
        <dbReference type="SAM" id="MobiDB-lite"/>
    </source>
</evidence>
<name>A0A5A7UXK3_CUCMM</name>
<reference evidence="4 5" key="1">
    <citation type="submission" date="2019-08" db="EMBL/GenBank/DDBJ databases">
        <title>Draft genome sequences of two oriental melons (Cucumis melo L. var makuwa).</title>
        <authorList>
            <person name="Kwon S.-Y."/>
        </authorList>
    </citation>
    <scope>NUCLEOTIDE SEQUENCE [LARGE SCALE GENOMIC DNA]</scope>
    <source>
        <strain evidence="5">cv. Chang Bougi</strain>
        <strain evidence="4">cv. SW 3</strain>
        <tissue evidence="2">Leaf</tissue>
    </source>
</reference>
<dbReference type="Proteomes" id="UP000321947">
    <property type="component" value="Unassembled WGS sequence"/>
</dbReference>
<evidence type="ECO:0000313" key="5">
    <source>
        <dbReference type="Proteomes" id="UP000321947"/>
    </source>
</evidence>
<evidence type="ECO:0000313" key="3">
    <source>
        <dbReference type="EMBL" id="TYK02279.1"/>
    </source>
</evidence>
<evidence type="ECO:0000313" key="2">
    <source>
        <dbReference type="EMBL" id="KAA0060592.1"/>
    </source>
</evidence>
<organism evidence="2 4">
    <name type="scientific">Cucumis melo var. makuwa</name>
    <name type="common">Oriental melon</name>
    <dbReference type="NCBI Taxonomy" id="1194695"/>
    <lineage>
        <taxon>Eukaryota</taxon>
        <taxon>Viridiplantae</taxon>
        <taxon>Streptophyta</taxon>
        <taxon>Embryophyta</taxon>
        <taxon>Tracheophyta</taxon>
        <taxon>Spermatophyta</taxon>
        <taxon>Magnoliopsida</taxon>
        <taxon>eudicotyledons</taxon>
        <taxon>Gunneridae</taxon>
        <taxon>Pentapetalae</taxon>
        <taxon>rosids</taxon>
        <taxon>fabids</taxon>
        <taxon>Cucurbitales</taxon>
        <taxon>Cucurbitaceae</taxon>
        <taxon>Benincaseae</taxon>
        <taxon>Cucumis</taxon>
    </lineage>
</organism>